<evidence type="ECO:0000313" key="1">
    <source>
        <dbReference type="EMBL" id="CAB0018400.1"/>
    </source>
</evidence>
<dbReference type="AlphaFoldDB" id="A0A6H5HLD7"/>
<evidence type="ECO:0000313" key="2">
    <source>
        <dbReference type="Proteomes" id="UP000479000"/>
    </source>
</evidence>
<feature type="non-terminal residue" evidence="1">
    <location>
        <position position="1"/>
    </location>
</feature>
<accession>A0A6H5HLD7</accession>
<keyword evidence="2" id="KW-1185">Reference proteome</keyword>
<organism evidence="1 2">
    <name type="scientific">Nesidiocoris tenuis</name>
    <dbReference type="NCBI Taxonomy" id="355587"/>
    <lineage>
        <taxon>Eukaryota</taxon>
        <taxon>Metazoa</taxon>
        <taxon>Ecdysozoa</taxon>
        <taxon>Arthropoda</taxon>
        <taxon>Hexapoda</taxon>
        <taxon>Insecta</taxon>
        <taxon>Pterygota</taxon>
        <taxon>Neoptera</taxon>
        <taxon>Paraneoptera</taxon>
        <taxon>Hemiptera</taxon>
        <taxon>Heteroptera</taxon>
        <taxon>Panheteroptera</taxon>
        <taxon>Cimicomorpha</taxon>
        <taxon>Miridae</taxon>
        <taxon>Dicyphina</taxon>
        <taxon>Nesidiocoris</taxon>
    </lineage>
</organism>
<sequence>NRRRHYPLFWRRFHPADDRLGHSCCRERRERLPRPLALSIFVVGDASHERPRFAAIADDTLDDRVGFEVEGESPRCSGKRLAQARVSAYALAAGDRTQVQSRAAFKSEEYRHCERITQIGVIRLV</sequence>
<gene>
    <name evidence="1" type="ORF">NTEN_LOCUS22299</name>
</gene>
<proteinExistence type="predicted"/>
<name>A0A6H5HLD7_9HEMI</name>
<dbReference type="EMBL" id="CADCXU010032789">
    <property type="protein sequence ID" value="CAB0018400.1"/>
    <property type="molecule type" value="Genomic_DNA"/>
</dbReference>
<reference evidence="1 2" key="1">
    <citation type="submission" date="2020-02" db="EMBL/GenBank/DDBJ databases">
        <authorList>
            <person name="Ferguson B K."/>
        </authorList>
    </citation>
    <scope>NUCLEOTIDE SEQUENCE [LARGE SCALE GENOMIC DNA]</scope>
</reference>
<protein>
    <submittedName>
        <fullName evidence="1">Uncharacterized protein</fullName>
    </submittedName>
</protein>
<dbReference type="Proteomes" id="UP000479000">
    <property type="component" value="Unassembled WGS sequence"/>
</dbReference>